<reference evidence="1 2" key="1">
    <citation type="journal article" date="2018" name="Front. Plant Sci.">
        <title>Red Clover (Trifolium pratense) and Zigzag Clover (T. medium) - A Picture of Genomic Similarities and Differences.</title>
        <authorList>
            <person name="Dluhosova J."/>
            <person name="Istvanek J."/>
            <person name="Nedelnik J."/>
            <person name="Repkova J."/>
        </authorList>
    </citation>
    <scope>NUCLEOTIDE SEQUENCE [LARGE SCALE GENOMIC DNA]</scope>
    <source>
        <strain evidence="2">cv. 10/8</strain>
        <tissue evidence="1">Leaf</tissue>
    </source>
</reference>
<dbReference type="EMBL" id="LXQA010083484">
    <property type="protein sequence ID" value="MCI12266.1"/>
    <property type="molecule type" value="Genomic_DNA"/>
</dbReference>
<organism evidence="1 2">
    <name type="scientific">Trifolium medium</name>
    <dbReference type="NCBI Taxonomy" id="97028"/>
    <lineage>
        <taxon>Eukaryota</taxon>
        <taxon>Viridiplantae</taxon>
        <taxon>Streptophyta</taxon>
        <taxon>Embryophyta</taxon>
        <taxon>Tracheophyta</taxon>
        <taxon>Spermatophyta</taxon>
        <taxon>Magnoliopsida</taxon>
        <taxon>eudicotyledons</taxon>
        <taxon>Gunneridae</taxon>
        <taxon>Pentapetalae</taxon>
        <taxon>rosids</taxon>
        <taxon>fabids</taxon>
        <taxon>Fabales</taxon>
        <taxon>Fabaceae</taxon>
        <taxon>Papilionoideae</taxon>
        <taxon>50 kb inversion clade</taxon>
        <taxon>NPAAA clade</taxon>
        <taxon>Hologalegina</taxon>
        <taxon>IRL clade</taxon>
        <taxon>Trifolieae</taxon>
        <taxon>Trifolium</taxon>
    </lineage>
</organism>
<sequence length="55" mass="6124">MNNKFVPLDPGARSDGSDIKLEEEYELHFQPQLRLPLSRSGTVVSPPESLPDSKT</sequence>
<feature type="non-terminal residue" evidence="1">
    <location>
        <position position="55"/>
    </location>
</feature>
<evidence type="ECO:0000313" key="2">
    <source>
        <dbReference type="Proteomes" id="UP000265520"/>
    </source>
</evidence>
<comment type="caution">
    <text evidence="1">The sequence shown here is derived from an EMBL/GenBank/DDBJ whole genome shotgun (WGS) entry which is preliminary data.</text>
</comment>
<evidence type="ECO:0000313" key="1">
    <source>
        <dbReference type="EMBL" id="MCI12266.1"/>
    </source>
</evidence>
<keyword evidence="2" id="KW-1185">Reference proteome</keyword>
<proteinExistence type="predicted"/>
<protein>
    <submittedName>
        <fullName evidence="1">Uncharacterized protein</fullName>
    </submittedName>
</protein>
<dbReference type="Proteomes" id="UP000265520">
    <property type="component" value="Unassembled WGS sequence"/>
</dbReference>
<name>A0A392PLT8_9FABA</name>
<dbReference type="AlphaFoldDB" id="A0A392PLT8"/>
<accession>A0A392PLT8</accession>